<dbReference type="SMART" id="SM00181">
    <property type="entry name" value="EGF"/>
    <property type="match status" value="6"/>
</dbReference>
<keyword evidence="3" id="KW-0272">Extracellular matrix</keyword>
<dbReference type="Gene3D" id="2.10.25.10">
    <property type="entry name" value="Laminin"/>
    <property type="match status" value="6"/>
</dbReference>
<accession>A0A915JBU7</accession>
<dbReference type="WBParaSite" id="nRc.2.0.1.t23949-RA">
    <property type="protein sequence ID" value="nRc.2.0.1.t23949-RA"/>
    <property type="gene ID" value="nRc.2.0.1.g23949"/>
</dbReference>
<dbReference type="PROSITE" id="PS50026">
    <property type="entry name" value="EGF_3"/>
    <property type="match status" value="2"/>
</dbReference>
<dbReference type="SUPFAM" id="SSF57184">
    <property type="entry name" value="Growth factor receptor domain"/>
    <property type="match status" value="3"/>
</dbReference>
<proteinExistence type="predicted"/>
<evidence type="ECO:0000256" key="2">
    <source>
        <dbReference type="ARBA" id="ARBA00022525"/>
    </source>
</evidence>
<evidence type="ECO:0000313" key="14">
    <source>
        <dbReference type="WBParaSite" id="nRc.2.0.1.t23949-RA"/>
    </source>
</evidence>
<dbReference type="Proteomes" id="UP000887565">
    <property type="component" value="Unplaced"/>
</dbReference>
<feature type="domain" description="EGF-like" evidence="11">
    <location>
        <begin position="318"/>
        <end position="359"/>
    </location>
</feature>
<keyword evidence="9" id="KW-0325">Glycoprotein</keyword>
<keyword evidence="4 10" id="KW-0245">EGF-like domain</keyword>
<feature type="domain" description="EGF-like" evidence="11">
    <location>
        <begin position="360"/>
        <end position="400"/>
    </location>
</feature>
<keyword evidence="7" id="KW-0106">Calcium</keyword>
<dbReference type="Pfam" id="PF07645">
    <property type="entry name" value="EGF_CA"/>
    <property type="match status" value="4"/>
</dbReference>
<dbReference type="Pfam" id="PF07474">
    <property type="entry name" value="G2F"/>
    <property type="match status" value="1"/>
</dbReference>
<dbReference type="InterPro" id="IPR006605">
    <property type="entry name" value="G2_nidogen/fibulin_G2F"/>
</dbReference>
<sequence length="651" mass="72520">MTAHVQGTINGFRLKDASMLGTVASKNGKGEVEIRLENLPLNMSTKQDQTLLSSAIAPCWLSPFVNIKTTGHHGRTNAEQFESRTEYRFSTGDTLKLEQRGKLANSKGYVVMDLAVDGSVPHLSENSVVIMEPYIEHLVRSGTDRMQGYGTGAYRVKGVPKGVSFRQDWNHDIKYKKGAESLKGRAEKIRVSALTLNEASNGAYRYETATESEDICPDGFEVAVNGMYCTDIDECETNFHGCSSAGNCTNLPGSYHCNAGCARGYAPTDFGMCRDIDECKSNISVCPLNEECTNTPGSYECREMCRLGFVRDGNVCVDIDECEERNPCAKSQYCSNTVGSYKCFCQAGYTIKGRDNKCEDIDECALMPPICQYGCHNTLGSYFCTCPHGLTLLPDGRTCSGISYNYAKSVDEDILPKTDLDSCPVGYYFDGSICVESRSCNRDDECQYQCKFEHEFGSCACPAGYRLNADGRSCEDIDECTENTANCLGDKMCFNQRGGYECLRVECPDFYVFSPRENACLLQCLSDGLVCPPNDDKVQRIQVQLASLPLGVKAFRDVIRLTAYDSRGRQLRRTHFILLNDFSKSQQQQPQPPFSVRVDQGRGILFTLKSLDDGSKKFRLKIRAVSYDESSPNLKYRTEFLIFVHVAKYPF</sequence>
<dbReference type="Pfam" id="PF12662">
    <property type="entry name" value="cEGF"/>
    <property type="match status" value="1"/>
</dbReference>
<dbReference type="InterPro" id="IPR000742">
    <property type="entry name" value="EGF"/>
</dbReference>
<dbReference type="InterPro" id="IPR000152">
    <property type="entry name" value="EGF-type_Asp/Asn_hydroxyl_site"/>
</dbReference>
<dbReference type="InterPro" id="IPR052080">
    <property type="entry name" value="vWF_C/EGF_Fibrillin"/>
</dbReference>
<dbReference type="CDD" id="cd00054">
    <property type="entry name" value="EGF_CA"/>
    <property type="match status" value="3"/>
</dbReference>
<dbReference type="PROSITE" id="PS50993">
    <property type="entry name" value="NIDOGEN_G2"/>
    <property type="match status" value="1"/>
</dbReference>
<reference evidence="14" key="1">
    <citation type="submission" date="2022-11" db="UniProtKB">
        <authorList>
            <consortium name="WormBaseParasite"/>
        </authorList>
    </citation>
    <scope>IDENTIFICATION</scope>
</reference>
<evidence type="ECO:0000256" key="6">
    <source>
        <dbReference type="ARBA" id="ARBA00022737"/>
    </source>
</evidence>
<keyword evidence="5" id="KW-0732">Signal</keyword>
<evidence type="ECO:0000259" key="12">
    <source>
        <dbReference type="PROSITE" id="PS50993"/>
    </source>
</evidence>
<comment type="subcellular location">
    <subcellularLocation>
        <location evidence="1">Secreted</location>
        <location evidence="1">Extracellular space</location>
        <location evidence="1">Extracellular matrix</location>
    </subcellularLocation>
</comment>
<evidence type="ECO:0000256" key="5">
    <source>
        <dbReference type="ARBA" id="ARBA00022729"/>
    </source>
</evidence>
<dbReference type="InterPro" id="IPR001881">
    <property type="entry name" value="EGF-like_Ca-bd_dom"/>
</dbReference>
<keyword evidence="13" id="KW-1185">Reference proteome</keyword>
<dbReference type="InterPro" id="IPR026823">
    <property type="entry name" value="cEGF"/>
</dbReference>
<keyword evidence="2" id="KW-0964">Secreted</keyword>
<organism evidence="13 14">
    <name type="scientific">Romanomermis culicivorax</name>
    <name type="common">Nematode worm</name>
    <dbReference type="NCBI Taxonomy" id="13658"/>
    <lineage>
        <taxon>Eukaryota</taxon>
        <taxon>Metazoa</taxon>
        <taxon>Ecdysozoa</taxon>
        <taxon>Nematoda</taxon>
        <taxon>Enoplea</taxon>
        <taxon>Dorylaimia</taxon>
        <taxon>Mermithida</taxon>
        <taxon>Mermithoidea</taxon>
        <taxon>Mermithidae</taxon>
        <taxon>Romanomermis</taxon>
    </lineage>
</organism>
<dbReference type="OMA" id="RRTHFIL"/>
<evidence type="ECO:0000256" key="3">
    <source>
        <dbReference type="ARBA" id="ARBA00022530"/>
    </source>
</evidence>
<dbReference type="PROSITE" id="PS01186">
    <property type="entry name" value="EGF_2"/>
    <property type="match status" value="1"/>
</dbReference>
<dbReference type="PROSITE" id="PS00010">
    <property type="entry name" value="ASX_HYDROXYL"/>
    <property type="match status" value="2"/>
</dbReference>
<comment type="caution">
    <text evidence="10">Lacks conserved residue(s) required for the propagation of feature annotation.</text>
</comment>
<keyword evidence="6" id="KW-0677">Repeat</keyword>
<dbReference type="PROSITE" id="PS01187">
    <property type="entry name" value="EGF_CA"/>
    <property type="match status" value="3"/>
</dbReference>
<dbReference type="InterPro" id="IPR049883">
    <property type="entry name" value="NOTCH1_EGF-like"/>
</dbReference>
<dbReference type="Gene3D" id="2.40.155.10">
    <property type="entry name" value="Green fluorescent protein"/>
    <property type="match status" value="1"/>
</dbReference>
<feature type="domain" description="Nidogen G2 beta-barrel" evidence="12">
    <location>
        <begin position="1"/>
        <end position="225"/>
    </location>
</feature>
<dbReference type="InterPro" id="IPR018097">
    <property type="entry name" value="EGF_Ca-bd_CS"/>
</dbReference>
<dbReference type="InterPro" id="IPR009017">
    <property type="entry name" value="GFP"/>
</dbReference>
<dbReference type="SMART" id="SM00179">
    <property type="entry name" value="EGF_CA"/>
    <property type="match status" value="5"/>
</dbReference>
<protein>
    <submittedName>
        <fullName evidence="14">Uncharacterized protein</fullName>
    </submittedName>
</protein>
<dbReference type="AlphaFoldDB" id="A0A915JBU7"/>
<dbReference type="PANTHER" id="PTHR47333:SF4">
    <property type="entry name" value="EGF-LIKE DOMAIN-CONTAINING PROTEIN"/>
    <property type="match status" value="1"/>
</dbReference>
<name>A0A915JBU7_ROMCU</name>
<evidence type="ECO:0000256" key="1">
    <source>
        <dbReference type="ARBA" id="ARBA00004498"/>
    </source>
</evidence>
<evidence type="ECO:0000256" key="7">
    <source>
        <dbReference type="ARBA" id="ARBA00022837"/>
    </source>
</evidence>
<dbReference type="SUPFAM" id="SSF54511">
    <property type="entry name" value="GFP-like"/>
    <property type="match status" value="1"/>
</dbReference>
<keyword evidence="8" id="KW-1015">Disulfide bond</keyword>
<evidence type="ECO:0000256" key="10">
    <source>
        <dbReference type="PROSITE-ProRule" id="PRU00076"/>
    </source>
</evidence>
<dbReference type="InterPro" id="IPR009030">
    <property type="entry name" value="Growth_fac_rcpt_cys_sf"/>
</dbReference>
<evidence type="ECO:0000256" key="4">
    <source>
        <dbReference type="ARBA" id="ARBA00022536"/>
    </source>
</evidence>
<evidence type="ECO:0000313" key="13">
    <source>
        <dbReference type="Proteomes" id="UP000887565"/>
    </source>
</evidence>
<dbReference type="GO" id="GO:0071944">
    <property type="term" value="C:cell periphery"/>
    <property type="evidence" value="ECO:0007669"/>
    <property type="project" value="UniProtKB-ARBA"/>
</dbReference>
<dbReference type="GO" id="GO:0005509">
    <property type="term" value="F:calcium ion binding"/>
    <property type="evidence" value="ECO:0007669"/>
    <property type="project" value="InterPro"/>
</dbReference>
<evidence type="ECO:0000256" key="8">
    <source>
        <dbReference type="ARBA" id="ARBA00023157"/>
    </source>
</evidence>
<evidence type="ECO:0000256" key="9">
    <source>
        <dbReference type="ARBA" id="ARBA00023180"/>
    </source>
</evidence>
<dbReference type="FunFam" id="2.10.25.10:FF:000038">
    <property type="entry name" value="Fibrillin 2"/>
    <property type="match status" value="3"/>
</dbReference>
<evidence type="ECO:0000259" key="11">
    <source>
        <dbReference type="PROSITE" id="PS50026"/>
    </source>
</evidence>
<dbReference type="PANTHER" id="PTHR47333">
    <property type="entry name" value="VON WILLEBRAND FACTOR C AND EGF DOMAIN-CONTAINING PROTEIN"/>
    <property type="match status" value="1"/>
</dbReference>
<dbReference type="FunFam" id="2.10.25.10:FF:000010">
    <property type="entry name" value="Pro-epidermal growth factor"/>
    <property type="match status" value="1"/>
</dbReference>